<organism evidence="6 7">
    <name type="scientific">Coniosporium apollinis</name>
    <dbReference type="NCBI Taxonomy" id="61459"/>
    <lineage>
        <taxon>Eukaryota</taxon>
        <taxon>Fungi</taxon>
        <taxon>Dikarya</taxon>
        <taxon>Ascomycota</taxon>
        <taxon>Pezizomycotina</taxon>
        <taxon>Dothideomycetes</taxon>
        <taxon>Dothideomycetes incertae sedis</taxon>
        <taxon>Coniosporium</taxon>
    </lineage>
</organism>
<proteinExistence type="predicted"/>
<dbReference type="InterPro" id="IPR027417">
    <property type="entry name" value="P-loop_NTPase"/>
</dbReference>
<dbReference type="InterPro" id="IPR041679">
    <property type="entry name" value="DNA2/NAM7-like_C"/>
</dbReference>
<keyword evidence="1" id="KW-0347">Helicase</keyword>
<dbReference type="InterPro" id="IPR045055">
    <property type="entry name" value="DNA2/NAM7-like"/>
</dbReference>
<dbReference type="SUPFAM" id="SSF52540">
    <property type="entry name" value="P-loop containing nucleoside triphosphate hydrolases"/>
    <property type="match status" value="1"/>
</dbReference>
<dbReference type="Gene3D" id="3.40.50.300">
    <property type="entry name" value="P-loop containing nucleotide triphosphate hydrolases"/>
    <property type="match status" value="3"/>
</dbReference>
<evidence type="ECO:0008006" key="8">
    <source>
        <dbReference type="Google" id="ProtNLM"/>
    </source>
</evidence>
<evidence type="ECO:0000256" key="2">
    <source>
        <dbReference type="SAM" id="MobiDB-lite"/>
    </source>
</evidence>
<evidence type="ECO:0000313" key="7">
    <source>
        <dbReference type="Proteomes" id="UP001172684"/>
    </source>
</evidence>
<sequence length="1202" mass="134339">MRLKDDYSQAVRCGTEIRQYLEESNQPVSSDSWLARPELPTSAEILDIPEPDDDSAAGDVVLEINKTSGRWRTKAAYLSAHYDLLREDAVKPLRDAVGRMRVKPFAKEEEYGSSIGIYENVHITALTFSTRGIAVRVVFSLARSGKRVHWEQSKRLITGSLVVLTPADDLFETKCIVAVVAARPLVGLEQNPPEIDLFFARAEDLEIDPAKEWIMVEDRTAYYEAHRHTLLALQKLMREPFPLKEHLVDAQSAVEPPAYVQMKPKTDLSCIFDPTSTETFGNIDILNAWPEKPESSELDNTQLSALQRIMTKRLAVVQGPPGTGKTYVSIVALKASLHNMAPGDPPIIITSQTNHALDQLLRQVAEFEPDFIRLGGRSKDQDVVKKRTLFEVRQMSQKLRVFGGLREPARKQMQMLEKVMRILLTPLELGNSALDHVLLRKLKLLTEEQCKSLERSREDWVQHGQDTAGFSPMEVWMGQALVPVQRYVQPEDFGFEYEELDLEFEQLKEMEAENFAKDDEDFETLRGTVVNIADNYTGKKTAGLDEQQVKKLLENQDLRKIPPRSRGAVYCYLQEQAKKALLTVFRVEAKKFNDATVKHKAGGWERDQLILRQQKVIGMTTTGFSKYRALVASLRPKIVLIEEAAETLEAPVIATCVPTLEHLILVGDHQQLRPHCHVRDLEGPPYNLNMSLFERMINNKIEFNTLRRQRRMIPEIRRILKPIYGDLITDHPAMKDPRVRPPIPGMGSISSYFYTHEWPETRDQYMSSCNPGEAEMIVNFFDYLVLNGVSYDQITVLTFYNGQRKAILKGLRDHPNLKGHIFKVVTVDSYQGEENDIVLLSLVRSSDAGKVGFLNVDNRVCVALSRAKRGFYIFGNGELLVNASQTWVSVIEIMAGKKKPFPTLGPKRRLGFHLPLECTQHGRKTFIKEPNDWANIDGGCEMKCKTTLKCGHPCPLNCHPEPCRCKTCIRPRGRPVDTDWVDHTSTRPRSQQGTLTQDSNSGSDLKAWDRYASGGVAEDDAALERRAATRQAQQIALERARRVSNHQLLPKTLILDESLSPTKVATFSASSNFATSMLTDLPPVAQGGNFGPTLPVNNTATTKGTTASGSAATTAVLVDVPVNTQHHLESPLQPAKAATTTYTALAETPAAASSAPQAVASSMLIDIPFEDHGITVQSQTTAANAVVATNTQALDPQVSLLD</sequence>
<feature type="domain" description="ZNFX1" evidence="5">
    <location>
        <begin position="113"/>
        <end position="218"/>
    </location>
</feature>
<feature type="domain" description="DNA2/NAM7 helicase-like C-terminal" evidence="4">
    <location>
        <begin position="688"/>
        <end position="877"/>
    </location>
</feature>
<dbReference type="PANTHER" id="PTHR10887:SF341">
    <property type="entry name" value="NFX1-TYPE ZINC FINGER-CONTAINING PROTEIN 1"/>
    <property type="match status" value="1"/>
</dbReference>
<dbReference type="Pfam" id="PF25396">
    <property type="entry name" value="ZNFX1"/>
    <property type="match status" value="1"/>
</dbReference>
<evidence type="ECO:0000259" key="5">
    <source>
        <dbReference type="Pfam" id="PF25396"/>
    </source>
</evidence>
<evidence type="ECO:0000256" key="1">
    <source>
        <dbReference type="ARBA" id="ARBA00022806"/>
    </source>
</evidence>
<keyword evidence="1" id="KW-0547">Nucleotide-binding</keyword>
<dbReference type="Pfam" id="PF13086">
    <property type="entry name" value="AAA_11"/>
    <property type="match status" value="1"/>
</dbReference>
<dbReference type="Proteomes" id="UP001172684">
    <property type="component" value="Unassembled WGS sequence"/>
</dbReference>
<feature type="compositionally biased region" description="Basic and acidic residues" evidence="2">
    <location>
        <begin position="976"/>
        <end position="985"/>
    </location>
</feature>
<accession>A0ABQ9NV29</accession>
<keyword evidence="7" id="KW-1185">Reference proteome</keyword>
<gene>
    <name evidence="6" type="ORF">H2201_003683</name>
</gene>
<dbReference type="EMBL" id="JAPDRL010000021">
    <property type="protein sequence ID" value="KAJ9666249.1"/>
    <property type="molecule type" value="Genomic_DNA"/>
</dbReference>
<evidence type="ECO:0000259" key="4">
    <source>
        <dbReference type="Pfam" id="PF13087"/>
    </source>
</evidence>
<feature type="domain" description="DNA2/NAM7 helicase helicase" evidence="3">
    <location>
        <begin position="298"/>
        <end position="676"/>
    </location>
</feature>
<feature type="compositionally biased region" description="Polar residues" evidence="2">
    <location>
        <begin position="987"/>
        <end position="1003"/>
    </location>
</feature>
<evidence type="ECO:0000259" key="3">
    <source>
        <dbReference type="Pfam" id="PF13086"/>
    </source>
</evidence>
<comment type="caution">
    <text evidence="6">The sequence shown here is derived from an EMBL/GenBank/DDBJ whole genome shotgun (WGS) entry which is preliminary data.</text>
</comment>
<dbReference type="CDD" id="cd18808">
    <property type="entry name" value="SF1_C_Upf1"/>
    <property type="match status" value="1"/>
</dbReference>
<reference evidence="6" key="1">
    <citation type="submission" date="2022-10" db="EMBL/GenBank/DDBJ databases">
        <title>Culturing micro-colonial fungi from biological soil crusts in the Mojave desert and describing Neophaeococcomyces mojavensis, and introducing the new genera and species Taxawa tesnikishii.</title>
        <authorList>
            <person name="Kurbessoian T."/>
            <person name="Stajich J.E."/>
        </authorList>
    </citation>
    <scope>NUCLEOTIDE SEQUENCE</scope>
    <source>
        <strain evidence="6">TK_1</strain>
    </source>
</reference>
<feature type="region of interest" description="Disordered" evidence="2">
    <location>
        <begin position="976"/>
        <end position="1004"/>
    </location>
</feature>
<name>A0ABQ9NV29_9PEZI</name>
<dbReference type="InterPro" id="IPR041677">
    <property type="entry name" value="DNA2/NAM7_AAA_11"/>
</dbReference>
<dbReference type="Pfam" id="PF13087">
    <property type="entry name" value="AAA_12"/>
    <property type="match status" value="1"/>
</dbReference>
<evidence type="ECO:0000313" key="6">
    <source>
        <dbReference type="EMBL" id="KAJ9666249.1"/>
    </source>
</evidence>
<keyword evidence="1" id="KW-0067">ATP-binding</keyword>
<dbReference type="InterPro" id="IPR057373">
    <property type="entry name" value="ZNFX1"/>
</dbReference>
<dbReference type="PANTHER" id="PTHR10887">
    <property type="entry name" value="DNA2/NAM7 HELICASE FAMILY"/>
    <property type="match status" value="1"/>
</dbReference>
<dbReference type="CDD" id="cd06008">
    <property type="entry name" value="NF-X1-zinc-finger"/>
    <property type="match status" value="1"/>
</dbReference>
<protein>
    <recommendedName>
        <fullName evidence="8">Helicase ATP-binding domain-containing protein</fullName>
    </recommendedName>
</protein>
<keyword evidence="1" id="KW-0378">Hydrolase</keyword>
<dbReference type="InterPro" id="IPR047187">
    <property type="entry name" value="SF1_C_Upf1"/>
</dbReference>